<gene>
    <name evidence="2" type="ordered locus">Desmer_1107</name>
</gene>
<dbReference type="eggNOG" id="COG3381">
    <property type="taxonomic scope" value="Bacteria"/>
</dbReference>
<dbReference type="InterPro" id="IPR036411">
    <property type="entry name" value="TorD-like_sf"/>
</dbReference>
<proteinExistence type="predicted"/>
<dbReference type="Pfam" id="PF02613">
    <property type="entry name" value="Nitrate_red_del"/>
    <property type="match status" value="1"/>
</dbReference>
<accession>J7ISG0</accession>
<evidence type="ECO:0000313" key="2">
    <source>
        <dbReference type="EMBL" id="AFQ43129.1"/>
    </source>
</evidence>
<name>J7ISG0_DESMD</name>
<keyword evidence="3" id="KW-1185">Reference proteome</keyword>
<organism evidence="2 3">
    <name type="scientific">Desulfosporosinus meridiei (strain ATCC BAA-275 / DSM 13257 / KCTC 12902 / NCIMB 13706 / S10)</name>
    <dbReference type="NCBI Taxonomy" id="768704"/>
    <lineage>
        <taxon>Bacteria</taxon>
        <taxon>Bacillati</taxon>
        <taxon>Bacillota</taxon>
        <taxon>Clostridia</taxon>
        <taxon>Eubacteriales</taxon>
        <taxon>Desulfitobacteriaceae</taxon>
        <taxon>Desulfosporosinus</taxon>
    </lineage>
</organism>
<dbReference type="EMBL" id="CP003629">
    <property type="protein sequence ID" value="AFQ43129.1"/>
    <property type="molecule type" value="Genomic_DNA"/>
</dbReference>
<reference evidence="3" key="2">
    <citation type="submission" date="2012-08" db="EMBL/GenBank/DDBJ databases">
        <title>Finished genome of Desulfosporosinus meridiei DSM 13257.</title>
        <authorList>
            <person name="Huntemann M."/>
            <person name="Wei C.-L."/>
            <person name="Han J."/>
            <person name="Detter J.C."/>
            <person name="Han C."/>
            <person name="Davenport K."/>
            <person name="Daligault H."/>
            <person name="Erkkila T."/>
            <person name="Gu W."/>
            <person name="Munk A.C.C."/>
            <person name="Teshima H."/>
            <person name="Xu Y."/>
            <person name="Chain P."/>
            <person name="Tapia R."/>
            <person name="Chen A."/>
            <person name="Krypides N."/>
            <person name="Mavromatis K."/>
            <person name="Markowitz V."/>
            <person name="Szeto E."/>
            <person name="Ivanova N."/>
            <person name="Mikhailova N."/>
            <person name="Ovchinnikova G."/>
            <person name="Pagani I."/>
            <person name="Pati A."/>
            <person name="Goodwin L."/>
            <person name="Peters L."/>
            <person name="Pitluck S."/>
            <person name="Woyke T."/>
            <person name="Pester M."/>
            <person name="Spring S."/>
            <person name="Ollivier B."/>
            <person name="Rattei T."/>
            <person name="Klenk H.-P."/>
            <person name="Wagner M."/>
            <person name="Loy A."/>
        </authorList>
    </citation>
    <scope>NUCLEOTIDE SEQUENCE [LARGE SCALE GENOMIC DNA]</scope>
    <source>
        <strain evidence="3">ATCC BAA-275 / DSM 13257 / NCIMB 13706 / S10</strain>
    </source>
</reference>
<dbReference type="STRING" id="768704.Desmer_1107"/>
<dbReference type="PANTHER" id="PTHR34227">
    <property type="entry name" value="CHAPERONE PROTEIN YCDY"/>
    <property type="match status" value="1"/>
</dbReference>
<protein>
    <submittedName>
        <fullName evidence="2">Putative component of anaerobic dehydrogenase</fullName>
    </submittedName>
</protein>
<dbReference type="OrthoDB" id="9795302at2"/>
<dbReference type="Proteomes" id="UP000005262">
    <property type="component" value="Chromosome"/>
</dbReference>
<keyword evidence="1" id="KW-0143">Chaperone</keyword>
<dbReference type="KEGG" id="dmi:Desmer_1107"/>
<dbReference type="RefSeq" id="WP_014902048.1">
    <property type="nucleotide sequence ID" value="NC_018515.1"/>
</dbReference>
<sequence>MKTESRQDDIAILLANRTYLYRLLQNSFGNEPALETIRILNSDHTQTSLALLSLEDSLDLVRDFTEQLEENEDDALDEVRIEYTRLFLGPTKLPAPPWESVYVSKERLIFQESTLEVRKCYLKYNFLPAQYRFEADDHLALELDFMYNLSNLAEIAFQAEDIVKFRAILKDQKAFLTEHLLVWVPQFASDLEAARPHSFYRGIVSLLKRYLKTDIKVIDEILTSL</sequence>
<evidence type="ECO:0000313" key="3">
    <source>
        <dbReference type="Proteomes" id="UP000005262"/>
    </source>
</evidence>
<dbReference type="HOGENOM" id="CLU_077650_0_0_9"/>
<dbReference type="AlphaFoldDB" id="J7ISG0"/>
<dbReference type="InterPro" id="IPR050289">
    <property type="entry name" value="TorD/DmsD_chaperones"/>
</dbReference>
<dbReference type="Gene3D" id="1.10.3480.10">
    <property type="entry name" value="TorD-like"/>
    <property type="match status" value="1"/>
</dbReference>
<evidence type="ECO:0000256" key="1">
    <source>
        <dbReference type="ARBA" id="ARBA00023186"/>
    </source>
</evidence>
<dbReference type="SUPFAM" id="SSF89155">
    <property type="entry name" value="TorD-like"/>
    <property type="match status" value="1"/>
</dbReference>
<dbReference type="InterPro" id="IPR020945">
    <property type="entry name" value="DMSO/NO3_reduct_chaperone"/>
</dbReference>
<dbReference type="PANTHER" id="PTHR34227:SF1">
    <property type="entry name" value="DIMETHYL SULFOXIDE REDUCTASE CHAPERONE-RELATED"/>
    <property type="match status" value="1"/>
</dbReference>
<reference evidence="2 3" key="1">
    <citation type="journal article" date="2012" name="J. Bacteriol.">
        <title>Complete genome sequences of Desulfosporosinus orientis DSM765T, Desulfosporosinus youngiae DSM17734T, Desulfosporosinus meridiei DSM13257T, and Desulfosporosinus acidiphilus DSM22704T.</title>
        <authorList>
            <person name="Pester M."/>
            <person name="Brambilla E."/>
            <person name="Alazard D."/>
            <person name="Rattei T."/>
            <person name="Weinmaier T."/>
            <person name="Han J."/>
            <person name="Lucas S."/>
            <person name="Lapidus A."/>
            <person name="Cheng J.F."/>
            <person name="Goodwin L."/>
            <person name="Pitluck S."/>
            <person name="Peters L."/>
            <person name="Ovchinnikova G."/>
            <person name="Teshima H."/>
            <person name="Detter J.C."/>
            <person name="Han C.S."/>
            <person name="Tapia R."/>
            <person name="Land M.L."/>
            <person name="Hauser L."/>
            <person name="Kyrpides N.C."/>
            <person name="Ivanova N.N."/>
            <person name="Pagani I."/>
            <person name="Huntmann M."/>
            <person name="Wei C.L."/>
            <person name="Davenport K.W."/>
            <person name="Daligault H."/>
            <person name="Chain P.S."/>
            <person name="Chen A."/>
            <person name="Mavromatis K."/>
            <person name="Markowitz V."/>
            <person name="Szeto E."/>
            <person name="Mikhailova N."/>
            <person name="Pati A."/>
            <person name="Wagner M."/>
            <person name="Woyke T."/>
            <person name="Ollivier B."/>
            <person name="Klenk H.P."/>
            <person name="Spring S."/>
            <person name="Loy A."/>
        </authorList>
    </citation>
    <scope>NUCLEOTIDE SEQUENCE [LARGE SCALE GENOMIC DNA]</scope>
    <source>
        <strain evidence="3">ATCC BAA-275 / DSM 13257 / NCIMB 13706 / S10</strain>
    </source>
</reference>